<dbReference type="InterPro" id="IPR002523">
    <property type="entry name" value="MgTranspt_CorA/ZnTranspt_ZntB"/>
</dbReference>
<feature type="transmembrane region" description="Helical" evidence="1">
    <location>
        <begin position="554"/>
        <end position="574"/>
    </location>
</feature>
<dbReference type="GeneID" id="63733827"/>
<name>A0A1L9Q080_ASPVE</name>
<dbReference type="AlphaFoldDB" id="A0A1L9Q080"/>
<protein>
    <submittedName>
        <fullName evidence="2">Uncharacterized protein</fullName>
    </submittedName>
</protein>
<evidence type="ECO:0000313" key="3">
    <source>
        <dbReference type="Proteomes" id="UP000184073"/>
    </source>
</evidence>
<accession>A0A1L9Q080</accession>
<organism evidence="2 3">
    <name type="scientific">Aspergillus versicolor CBS 583.65</name>
    <dbReference type="NCBI Taxonomy" id="1036611"/>
    <lineage>
        <taxon>Eukaryota</taxon>
        <taxon>Fungi</taxon>
        <taxon>Dikarya</taxon>
        <taxon>Ascomycota</taxon>
        <taxon>Pezizomycotina</taxon>
        <taxon>Eurotiomycetes</taxon>
        <taxon>Eurotiomycetidae</taxon>
        <taxon>Eurotiales</taxon>
        <taxon>Aspergillaceae</taxon>
        <taxon>Aspergillus</taxon>
        <taxon>Aspergillus subgen. Nidulantes</taxon>
    </lineage>
</organism>
<dbReference type="Pfam" id="PF01544">
    <property type="entry name" value="CorA"/>
    <property type="match status" value="1"/>
</dbReference>
<evidence type="ECO:0000256" key="1">
    <source>
        <dbReference type="SAM" id="Phobius"/>
    </source>
</evidence>
<dbReference type="EMBL" id="KV878136">
    <property type="protein sequence ID" value="OJJ07177.1"/>
    <property type="molecule type" value="Genomic_DNA"/>
</dbReference>
<keyword evidence="1" id="KW-0472">Membrane</keyword>
<dbReference type="GO" id="GO:0046873">
    <property type="term" value="F:metal ion transmembrane transporter activity"/>
    <property type="evidence" value="ECO:0007669"/>
    <property type="project" value="InterPro"/>
</dbReference>
<keyword evidence="1" id="KW-1133">Transmembrane helix</keyword>
<dbReference type="Gene3D" id="1.20.58.340">
    <property type="entry name" value="Magnesium transport protein CorA, transmembrane region"/>
    <property type="match status" value="1"/>
</dbReference>
<proteinExistence type="predicted"/>
<feature type="transmembrane region" description="Helical" evidence="1">
    <location>
        <begin position="580"/>
        <end position="603"/>
    </location>
</feature>
<dbReference type="Proteomes" id="UP000184073">
    <property type="component" value="Unassembled WGS sequence"/>
</dbReference>
<sequence>MAQDFMTARENFEANVRRFSRAVPGYDQLCRGIEGDVKVSCIDFAGEGYGRPTQLTNDHTLADPQMLHQWLTGGLQDTTTRYIVVEDLDTSVCYTLGAAFDIEPQFFLDHMNNQLSMFSPSERDHRIQWNTWNLSRQYMSFHWYRPVSRSTASRNADRRKEIDRRYARVLHIGSKVNELGEDIDIYAISLVRAVSSILRPEWDLSTFNTATNGLAAIEERVSIYQTTVKDRQYYIVLTDAIPSARKATWKHYGSEPENRYIHPDDAELETVDLYDTLIPRFTPAITARTITNLDNAQLRETYQTMPSTMQSLLNNSNPANQTGTTNPGPCNHLPFAHLFSIVISDTLGLLHLLDAVQRDIVETTASQDTQIAHILSKRTSLATLHAQLPILSRDLQKTLKELASRGKYETSQDDSIKSLGIDFEKTIQGVKEASNAITGTLQFIESHRAILEAENVTRLTELAFLFIPLSFAASLFSMQVQPLSNPVPVGHFVAFAISLSTATYALRLLARSAWISRQKKAILDSIRDRSSISPGAPIPNTAIFAWVYARTGPAIGLILAVGGFLTPLVVVIWIRELDVGLKIALTLLFIVFMSFIVAVAFLASPSLRRKLRQGMHVGWYNLADGAQQDEREPLQERFMKWTVGTK</sequence>
<dbReference type="GO" id="GO:0016020">
    <property type="term" value="C:membrane"/>
    <property type="evidence" value="ECO:0007669"/>
    <property type="project" value="InterPro"/>
</dbReference>
<gene>
    <name evidence="2" type="ORF">ASPVEDRAFT_88432</name>
</gene>
<dbReference type="VEuPathDB" id="FungiDB:ASPVEDRAFT_88432"/>
<feature type="transmembrane region" description="Helical" evidence="1">
    <location>
        <begin position="492"/>
        <end position="510"/>
    </location>
</feature>
<reference evidence="3" key="1">
    <citation type="journal article" date="2017" name="Genome Biol.">
        <title>Comparative genomics reveals high biological diversity and specific adaptations in the industrially and medically important fungal genus Aspergillus.</title>
        <authorList>
            <person name="de Vries R.P."/>
            <person name="Riley R."/>
            <person name="Wiebenga A."/>
            <person name="Aguilar-Osorio G."/>
            <person name="Amillis S."/>
            <person name="Uchima C.A."/>
            <person name="Anderluh G."/>
            <person name="Asadollahi M."/>
            <person name="Askin M."/>
            <person name="Barry K."/>
            <person name="Battaglia E."/>
            <person name="Bayram O."/>
            <person name="Benocci T."/>
            <person name="Braus-Stromeyer S.A."/>
            <person name="Caldana C."/>
            <person name="Canovas D."/>
            <person name="Cerqueira G.C."/>
            <person name="Chen F."/>
            <person name="Chen W."/>
            <person name="Choi C."/>
            <person name="Clum A."/>
            <person name="Dos Santos R.A."/>
            <person name="Damasio A.R."/>
            <person name="Diallinas G."/>
            <person name="Emri T."/>
            <person name="Fekete E."/>
            <person name="Flipphi M."/>
            <person name="Freyberg S."/>
            <person name="Gallo A."/>
            <person name="Gournas C."/>
            <person name="Habgood R."/>
            <person name="Hainaut M."/>
            <person name="Harispe M.L."/>
            <person name="Henrissat B."/>
            <person name="Hilden K.S."/>
            <person name="Hope R."/>
            <person name="Hossain A."/>
            <person name="Karabika E."/>
            <person name="Karaffa L."/>
            <person name="Karanyi Z."/>
            <person name="Krasevec N."/>
            <person name="Kuo A."/>
            <person name="Kusch H."/>
            <person name="LaButti K."/>
            <person name="Lagendijk E.L."/>
            <person name="Lapidus A."/>
            <person name="Levasseur A."/>
            <person name="Lindquist E."/>
            <person name="Lipzen A."/>
            <person name="Logrieco A.F."/>
            <person name="MacCabe A."/>
            <person name="Maekelae M.R."/>
            <person name="Malavazi I."/>
            <person name="Melin P."/>
            <person name="Meyer V."/>
            <person name="Mielnichuk N."/>
            <person name="Miskei M."/>
            <person name="Molnar A.P."/>
            <person name="Mule G."/>
            <person name="Ngan C.Y."/>
            <person name="Orejas M."/>
            <person name="Orosz E."/>
            <person name="Ouedraogo J.P."/>
            <person name="Overkamp K.M."/>
            <person name="Park H.-S."/>
            <person name="Perrone G."/>
            <person name="Piumi F."/>
            <person name="Punt P.J."/>
            <person name="Ram A.F."/>
            <person name="Ramon A."/>
            <person name="Rauscher S."/>
            <person name="Record E."/>
            <person name="Riano-Pachon D.M."/>
            <person name="Robert V."/>
            <person name="Roehrig J."/>
            <person name="Ruller R."/>
            <person name="Salamov A."/>
            <person name="Salih N.S."/>
            <person name="Samson R.A."/>
            <person name="Sandor E."/>
            <person name="Sanguinetti M."/>
            <person name="Schuetze T."/>
            <person name="Sepcic K."/>
            <person name="Shelest E."/>
            <person name="Sherlock G."/>
            <person name="Sophianopoulou V."/>
            <person name="Squina F.M."/>
            <person name="Sun H."/>
            <person name="Susca A."/>
            <person name="Todd R.B."/>
            <person name="Tsang A."/>
            <person name="Unkles S.E."/>
            <person name="van de Wiele N."/>
            <person name="van Rossen-Uffink D."/>
            <person name="Oliveira J.V."/>
            <person name="Vesth T.C."/>
            <person name="Visser J."/>
            <person name="Yu J.-H."/>
            <person name="Zhou M."/>
            <person name="Andersen M.R."/>
            <person name="Archer D.B."/>
            <person name="Baker S.E."/>
            <person name="Benoit I."/>
            <person name="Brakhage A.A."/>
            <person name="Braus G.H."/>
            <person name="Fischer R."/>
            <person name="Frisvad J.C."/>
            <person name="Goldman G.H."/>
            <person name="Houbraken J."/>
            <person name="Oakley B."/>
            <person name="Pocsi I."/>
            <person name="Scazzocchio C."/>
            <person name="Seiboth B."/>
            <person name="vanKuyk P.A."/>
            <person name="Wortman J."/>
            <person name="Dyer P.S."/>
            <person name="Grigoriev I.V."/>
        </authorList>
    </citation>
    <scope>NUCLEOTIDE SEQUENCE [LARGE SCALE GENOMIC DNA]</scope>
    <source>
        <strain evidence="3">CBS 583.65</strain>
    </source>
</reference>
<evidence type="ECO:0000313" key="2">
    <source>
        <dbReference type="EMBL" id="OJJ07177.1"/>
    </source>
</evidence>
<keyword evidence="3" id="KW-1185">Reference proteome</keyword>
<keyword evidence="1" id="KW-0812">Transmembrane</keyword>
<dbReference type="RefSeq" id="XP_040672939.1">
    <property type="nucleotide sequence ID" value="XM_040818316.1"/>
</dbReference>
<dbReference type="STRING" id="1036611.A0A1L9Q080"/>
<dbReference type="OrthoDB" id="3231000at2759"/>